<proteinExistence type="predicted"/>
<gene>
    <name evidence="1" type="ORF">BG006_002984</name>
</gene>
<dbReference type="EMBL" id="JAAAUY010000176">
    <property type="protein sequence ID" value="KAF9333916.1"/>
    <property type="molecule type" value="Genomic_DNA"/>
</dbReference>
<organism evidence="1 2">
    <name type="scientific">Podila minutissima</name>
    <dbReference type="NCBI Taxonomy" id="64525"/>
    <lineage>
        <taxon>Eukaryota</taxon>
        <taxon>Fungi</taxon>
        <taxon>Fungi incertae sedis</taxon>
        <taxon>Mucoromycota</taxon>
        <taxon>Mortierellomycotina</taxon>
        <taxon>Mortierellomycetes</taxon>
        <taxon>Mortierellales</taxon>
        <taxon>Mortierellaceae</taxon>
        <taxon>Podila</taxon>
    </lineage>
</organism>
<keyword evidence="2" id="KW-1185">Reference proteome</keyword>
<accession>A0A9P5SQC9</accession>
<dbReference type="InterPro" id="IPR029068">
    <property type="entry name" value="Glyas_Bleomycin-R_OHBP_Dase"/>
</dbReference>
<reference evidence="1" key="1">
    <citation type="journal article" date="2020" name="Fungal Divers.">
        <title>Resolving the Mortierellaceae phylogeny through synthesis of multi-gene phylogenetics and phylogenomics.</title>
        <authorList>
            <person name="Vandepol N."/>
            <person name="Liber J."/>
            <person name="Desiro A."/>
            <person name="Na H."/>
            <person name="Kennedy M."/>
            <person name="Barry K."/>
            <person name="Grigoriev I.V."/>
            <person name="Miller A.N."/>
            <person name="O'Donnell K."/>
            <person name="Stajich J.E."/>
            <person name="Bonito G."/>
        </authorList>
    </citation>
    <scope>NUCLEOTIDE SEQUENCE</scope>
    <source>
        <strain evidence="1">NVP1</strain>
    </source>
</reference>
<dbReference type="SUPFAM" id="SSF54593">
    <property type="entry name" value="Glyoxalase/Bleomycin resistance protein/Dihydroxybiphenyl dioxygenase"/>
    <property type="match status" value="1"/>
</dbReference>
<evidence type="ECO:0000313" key="2">
    <source>
        <dbReference type="Proteomes" id="UP000696485"/>
    </source>
</evidence>
<sequence length="129" mass="14678">MKNSVKFYNFFCRELLGFETLHIMDEHAMWFRYGATAIGISPGTTVQHHKFNPGLHHLAFNLDNRAQVDEAYIKITKFYADNEGVDLGRILDAPAEYPYMPDGIKLELVYTPAEAYLADVPPETHLASN</sequence>
<dbReference type="AlphaFoldDB" id="A0A9P5SQC9"/>
<comment type="caution">
    <text evidence="1">The sequence shown here is derived from an EMBL/GenBank/DDBJ whole genome shotgun (WGS) entry which is preliminary data.</text>
</comment>
<evidence type="ECO:0000313" key="1">
    <source>
        <dbReference type="EMBL" id="KAF9333916.1"/>
    </source>
</evidence>
<dbReference type="Gene3D" id="3.10.180.10">
    <property type="entry name" value="2,3-Dihydroxybiphenyl 1,2-Dioxygenase, domain 1"/>
    <property type="match status" value="1"/>
</dbReference>
<evidence type="ECO:0008006" key="3">
    <source>
        <dbReference type="Google" id="ProtNLM"/>
    </source>
</evidence>
<protein>
    <recommendedName>
        <fullName evidence="3">VOC domain-containing protein</fullName>
    </recommendedName>
</protein>
<dbReference type="Proteomes" id="UP000696485">
    <property type="component" value="Unassembled WGS sequence"/>
</dbReference>
<name>A0A9P5SQC9_9FUNG</name>